<protein>
    <submittedName>
        <fullName evidence="1">Uncharacterized protein</fullName>
    </submittedName>
</protein>
<sequence>MLCIGDCAFKVQDLRSGYGPLATSSFMGSCKVRSCIGHRFSAVLMFAEHRTSEESAFTRIWYVSSEHLGIPDCTALFGMDMKDATIMD</sequence>
<keyword evidence="2" id="KW-1185">Reference proteome</keyword>
<accession>A0A4Z1GL84</accession>
<comment type="caution">
    <text evidence="1">The sequence shown here is derived from an EMBL/GenBank/DDBJ whole genome shotgun (WGS) entry which is preliminary data.</text>
</comment>
<proteinExistence type="predicted"/>
<dbReference type="EMBL" id="PQXK01000137">
    <property type="protein sequence ID" value="TGO36039.1"/>
    <property type="molecule type" value="Genomic_DNA"/>
</dbReference>
<dbReference type="Proteomes" id="UP000297814">
    <property type="component" value="Unassembled WGS sequence"/>
</dbReference>
<organism evidence="1 2">
    <name type="scientific">Botrytis hyacinthi</name>
    <dbReference type="NCBI Taxonomy" id="278943"/>
    <lineage>
        <taxon>Eukaryota</taxon>
        <taxon>Fungi</taxon>
        <taxon>Dikarya</taxon>
        <taxon>Ascomycota</taxon>
        <taxon>Pezizomycotina</taxon>
        <taxon>Leotiomycetes</taxon>
        <taxon>Helotiales</taxon>
        <taxon>Sclerotiniaceae</taxon>
        <taxon>Botrytis</taxon>
    </lineage>
</organism>
<gene>
    <name evidence="1" type="ORF">BHYA_0137g00200</name>
</gene>
<name>A0A4Z1GL84_9HELO</name>
<reference evidence="1 2" key="1">
    <citation type="submission" date="2017-12" db="EMBL/GenBank/DDBJ databases">
        <title>Comparative genomics of Botrytis spp.</title>
        <authorList>
            <person name="Valero-Jimenez C.A."/>
            <person name="Tapia P."/>
            <person name="Veloso J."/>
            <person name="Silva-Moreno E."/>
            <person name="Staats M."/>
            <person name="Valdes J.H."/>
            <person name="Van Kan J.A.L."/>
        </authorList>
    </citation>
    <scope>NUCLEOTIDE SEQUENCE [LARGE SCALE GENOMIC DNA]</scope>
    <source>
        <strain evidence="1 2">Bh0001</strain>
    </source>
</reference>
<evidence type="ECO:0000313" key="2">
    <source>
        <dbReference type="Proteomes" id="UP000297814"/>
    </source>
</evidence>
<evidence type="ECO:0000313" key="1">
    <source>
        <dbReference type="EMBL" id="TGO36039.1"/>
    </source>
</evidence>
<dbReference type="AlphaFoldDB" id="A0A4Z1GL84"/>